<feature type="compositionally biased region" description="Polar residues" evidence="1">
    <location>
        <begin position="241"/>
        <end position="250"/>
    </location>
</feature>
<reference evidence="3" key="1">
    <citation type="submission" date="2020-10" db="EMBL/GenBank/DDBJ databases">
        <authorList>
            <person name="Castelo-Branco R."/>
            <person name="Eusebio N."/>
            <person name="Adriana R."/>
            <person name="Vieira A."/>
            <person name="Brugerolle De Fraissinette N."/>
            <person name="Rezende De Castro R."/>
            <person name="Schneider M.P."/>
            <person name="Vasconcelos V."/>
            <person name="Leao P.N."/>
        </authorList>
    </citation>
    <scope>NUCLEOTIDE SEQUENCE</scope>
    <source>
        <strain evidence="3">LEGE 11467</strain>
    </source>
</reference>
<dbReference type="AlphaFoldDB" id="A0A928VS30"/>
<comment type="caution">
    <text evidence="3">The sequence shown here is derived from an EMBL/GenBank/DDBJ whole genome shotgun (WGS) entry which is preliminary data.</text>
</comment>
<sequence>MAIETIIIRYQNEEVTITFDDIRSFSAGDVVPEIEDFLREQDDRVQNTASDVSTDIVKLLRDALREEITISSSFRDDIEGFLDSGTGEFLLVQLDRVISGAGASTRRSVDDLEIAITSAIDNDGFISALELIEKFPQDTVRIDASGLSNAVADVKTFVEEIEPILQTVRNVLEDVVCDCDDNSSVPQNGILSASSESGKTCNTNHTATEITEDSTVEPELADVSEPIEAETQIAIEPEVTEATQNVSSQKAIVPNRSKK</sequence>
<organism evidence="3 4">
    <name type="scientific">Zarconia navalis LEGE 11467</name>
    <dbReference type="NCBI Taxonomy" id="1828826"/>
    <lineage>
        <taxon>Bacteria</taxon>
        <taxon>Bacillati</taxon>
        <taxon>Cyanobacteriota</taxon>
        <taxon>Cyanophyceae</taxon>
        <taxon>Oscillatoriophycideae</taxon>
        <taxon>Oscillatoriales</taxon>
        <taxon>Oscillatoriales incertae sedis</taxon>
        <taxon>Zarconia</taxon>
        <taxon>Zarconia navalis</taxon>
    </lineage>
</organism>
<dbReference type="Pfam" id="PF07176">
    <property type="entry name" value="DUF1400"/>
    <property type="match status" value="1"/>
</dbReference>
<keyword evidence="4" id="KW-1185">Reference proteome</keyword>
<evidence type="ECO:0000313" key="3">
    <source>
        <dbReference type="EMBL" id="MBE9039237.1"/>
    </source>
</evidence>
<dbReference type="InterPro" id="IPR010802">
    <property type="entry name" value="DUF1400"/>
</dbReference>
<feature type="domain" description="DUF1400" evidence="2">
    <location>
        <begin position="4"/>
        <end position="143"/>
    </location>
</feature>
<gene>
    <name evidence="3" type="ORF">IQ235_00305</name>
</gene>
<feature type="region of interest" description="Disordered" evidence="1">
    <location>
        <begin position="235"/>
        <end position="259"/>
    </location>
</feature>
<dbReference type="Proteomes" id="UP000621799">
    <property type="component" value="Unassembled WGS sequence"/>
</dbReference>
<name>A0A928VS30_9CYAN</name>
<evidence type="ECO:0000256" key="1">
    <source>
        <dbReference type="SAM" id="MobiDB-lite"/>
    </source>
</evidence>
<dbReference type="GO" id="GO:0016787">
    <property type="term" value="F:hydrolase activity"/>
    <property type="evidence" value="ECO:0007669"/>
    <property type="project" value="UniProtKB-KW"/>
</dbReference>
<keyword evidence="3" id="KW-0378">Hydrolase</keyword>
<evidence type="ECO:0000259" key="2">
    <source>
        <dbReference type="Pfam" id="PF07176"/>
    </source>
</evidence>
<proteinExistence type="predicted"/>
<dbReference type="EMBL" id="JADEXN010000003">
    <property type="protein sequence ID" value="MBE9039237.1"/>
    <property type="molecule type" value="Genomic_DNA"/>
</dbReference>
<protein>
    <submittedName>
        <fullName evidence="3">Alpha/beta hydrolase</fullName>
    </submittedName>
</protein>
<accession>A0A928VS30</accession>
<evidence type="ECO:0000313" key="4">
    <source>
        <dbReference type="Proteomes" id="UP000621799"/>
    </source>
</evidence>